<reference evidence="1" key="1">
    <citation type="submission" date="2019-02" db="EMBL/GenBank/DDBJ databases">
        <authorList>
            <person name="Gruber-Vodicka R. H."/>
            <person name="Seah K. B. B."/>
        </authorList>
    </citation>
    <scope>NUCLEOTIDE SEQUENCE</scope>
    <source>
        <strain evidence="1">BECK_BZ131</strain>
    </source>
</reference>
<dbReference type="AlphaFoldDB" id="A0A450TWD7"/>
<dbReference type="EMBL" id="CAADFE010000047">
    <property type="protein sequence ID" value="VFJ73239.1"/>
    <property type="molecule type" value="Genomic_DNA"/>
</dbReference>
<protein>
    <submittedName>
        <fullName evidence="1">Uncharacterized protein</fullName>
    </submittedName>
</protein>
<evidence type="ECO:0000313" key="1">
    <source>
        <dbReference type="EMBL" id="VFJ73239.1"/>
    </source>
</evidence>
<name>A0A450TWD7_9GAMM</name>
<sequence length="158" mass="17100">MPYQNIDASLSPADVKAVKDAFDTVLKKLPFLVNLTPQERKNIFKAGPDSVSFVQNALTAAQDHPDILPASFSTKEFKNDVDLFTILTELGTIAASVASQMDDTRLAVGGEAMQEATQVYNYVKTAAKTTPGLKPVADQLGERFKKAKAKKKPDSPAE</sequence>
<organism evidence="1">
    <name type="scientific">Candidatus Kentrum sp. FW</name>
    <dbReference type="NCBI Taxonomy" id="2126338"/>
    <lineage>
        <taxon>Bacteria</taxon>
        <taxon>Pseudomonadati</taxon>
        <taxon>Pseudomonadota</taxon>
        <taxon>Gammaproteobacteria</taxon>
        <taxon>Candidatus Kentrum</taxon>
    </lineage>
</organism>
<gene>
    <name evidence="1" type="ORF">BECKFW1821C_GA0114237_104726</name>
</gene>
<accession>A0A450TWD7</accession>
<proteinExistence type="predicted"/>